<evidence type="ECO:0000313" key="5">
    <source>
        <dbReference type="Proteomes" id="UP001179280"/>
    </source>
</evidence>
<keyword evidence="5" id="KW-1185">Reference proteome</keyword>
<comment type="caution">
    <text evidence="4">The sequence shown here is derived from an EMBL/GenBank/DDBJ whole genome shotgun (WGS) entry which is preliminary data.</text>
</comment>
<feature type="transmembrane region" description="Helical" evidence="2">
    <location>
        <begin position="7"/>
        <end position="29"/>
    </location>
</feature>
<keyword evidence="2" id="KW-1133">Transmembrane helix</keyword>
<accession>A0ABS2SZZ9</accession>
<evidence type="ECO:0000313" key="4">
    <source>
        <dbReference type="EMBL" id="MBM7841102.1"/>
    </source>
</evidence>
<keyword evidence="2" id="KW-0472">Membrane</keyword>
<dbReference type="Pfam" id="PF09335">
    <property type="entry name" value="VTT_dom"/>
    <property type="match status" value="1"/>
</dbReference>
<evidence type="ECO:0000256" key="2">
    <source>
        <dbReference type="SAM" id="Phobius"/>
    </source>
</evidence>
<reference evidence="4" key="1">
    <citation type="submission" date="2021-01" db="EMBL/GenBank/DDBJ databases">
        <title>Genomic Encyclopedia of Type Strains, Phase IV (KMG-IV): sequencing the most valuable type-strain genomes for metagenomic binning, comparative biology and taxonomic classification.</title>
        <authorList>
            <person name="Goeker M."/>
        </authorList>
    </citation>
    <scope>NUCLEOTIDE SEQUENCE</scope>
    <source>
        <strain evidence="4">DSM 21943</strain>
    </source>
</reference>
<sequence length="207" mass="23584">MDMVKEFIIQYGYFGVFFTLVAGILGIPIPDEVLLISLGYLSYIEYFHIIPTIIVALIGSFVGMSLSYFLGIKLGAPFLEKYGPKFYLSIKRQNHVSQLLQKHGKWIVLLGFFIPGVRHLTGYLSGISRLHYSTYAILTAVGSLLWAPLFIFSGYALGIRWLDIRESVLSHKMLYMSVFFSLFILLIVTYITYKHYSANKGREKLKG</sequence>
<feature type="transmembrane region" description="Helical" evidence="2">
    <location>
        <begin position="49"/>
        <end position="71"/>
    </location>
</feature>
<dbReference type="EMBL" id="JAFBCV010000022">
    <property type="protein sequence ID" value="MBM7841102.1"/>
    <property type="molecule type" value="Genomic_DNA"/>
</dbReference>
<protein>
    <submittedName>
        <fullName evidence="4">Membrane protein DedA with SNARE-associated domain</fullName>
    </submittedName>
</protein>
<evidence type="ECO:0000259" key="3">
    <source>
        <dbReference type="Pfam" id="PF09335"/>
    </source>
</evidence>
<dbReference type="RefSeq" id="WP_204469056.1">
    <property type="nucleotide sequence ID" value="NZ_JAFBCV010000022.1"/>
</dbReference>
<feature type="domain" description="VTT" evidence="3">
    <location>
        <begin position="29"/>
        <end position="155"/>
    </location>
</feature>
<gene>
    <name evidence="4" type="ORF">JOC54_004402</name>
</gene>
<comment type="similarity">
    <text evidence="1">Belongs to the DedA family.</text>
</comment>
<dbReference type="InterPro" id="IPR032816">
    <property type="entry name" value="VTT_dom"/>
</dbReference>
<keyword evidence="2" id="KW-0812">Transmembrane</keyword>
<feature type="transmembrane region" description="Helical" evidence="2">
    <location>
        <begin position="132"/>
        <end position="152"/>
    </location>
</feature>
<organism evidence="4 5">
    <name type="scientific">Shouchella xiaoxiensis</name>
    <dbReference type="NCBI Taxonomy" id="766895"/>
    <lineage>
        <taxon>Bacteria</taxon>
        <taxon>Bacillati</taxon>
        <taxon>Bacillota</taxon>
        <taxon>Bacilli</taxon>
        <taxon>Bacillales</taxon>
        <taxon>Bacillaceae</taxon>
        <taxon>Shouchella</taxon>
    </lineage>
</organism>
<dbReference type="PANTHER" id="PTHR42709:SF9">
    <property type="entry name" value="ALKALINE PHOSPHATASE LIKE PROTEIN"/>
    <property type="match status" value="1"/>
</dbReference>
<proteinExistence type="inferred from homology"/>
<name>A0ABS2SZZ9_9BACI</name>
<feature type="transmembrane region" description="Helical" evidence="2">
    <location>
        <begin position="173"/>
        <end position="193"/>
    </location>
</feature>
<evidence type="ECO:0000256" key="1">
    <source>
        <dbReference type="ARBA" id="ARBA00010792"/>
    </source>
</evidence>
<dbReference type="PANTHER" id="PTHR42709">
    <property type="entry name" value="ALKALINE PHOSPHATASE LIKE PROTEIN"/>
    <property type="match status" value="1"/>
</dbReference>
<dbReference type="Proteomes" id="UP001179280">
    <property type="component" value="Unassembled WGS sequence"/>
</dbReference>
<dbReference type="InterPro" id="IPR051311">
    <property type="entry name" value="DedA_domain"/>
</dbReference>